<feature type="region of interest" description="Disordered" evidence="1">
    <location>
        <begin position="55"/>
        <end position="76"/>
    </location>
</feature>
<evidence type="ECO:0000313" key="4">
    <source>
        <dbReference type="Proteomes" id="UP001648503"/>
    </source>
</evidence>
<accession>A0ABQ8EWP2</accession>
<proteinExistence type="predicted"/>
<evidence type="ECO:0000313" key="3">
    <source>
        <dbReference type="EMBL" id="KAH6587794.1"/>
    </source>
</evidence>
<evidence type="ECO:0000256" key="1">
    <source>
        <dbReference type="SAM" id="MobiDB-lite"/>
    </source>
</evidence>
<evidence type="ECO:0000256" key="2">
    <source>
        <dbReference type="SAM" id="SignalP"/>
    </source>
</evidence>
<sequence length="356" mass="39345">MRVGTGIIISVLSSSVLAAVIPDYDSHDTPLVRRAGSLENKDVSWSKDNEDEVKFIPSSSGAGDGAGSGGNRGSGKMGRFRDYIEGLFKNLKTTLSSRQRKSIEEKDEQSVKNTIKKVAGVVQGESTENFLFEVENFLRTTLGVSRPAYMLYGTSDIIPVFSLTIPNSSAQKSLTKEMLKIKNAGKQHTKTHLGDVVSAIGDLTKRPQNVIKELGRILESILTMCRLFELLYSQEYKALLSKVGRANNGKHIKDTKKYISQLRNYRTDVSESFRFIKTVLESGKVTFKGNNPSKFDNFKLGVKRRLGIKSTPSTGVPPNPESSNLDPSDQDTPDQEPVKSTFKPRWLDISKSNTSV</sequence>
<feature type="compositionally biased region" description="Gly residues" evidence="1">
    <location>
        <begin position="62"/>
        <end position="76"/>
    </location>
</feature>
<feature type="signal peptide" evidence="2">
    <location>
        <begin position="1"/>
        <end position="18"/>
    </location>
</feature>
<feature type="chain" id="PRO_5045555748" evidence="2">
    <location>
        <begin position="19"/>
        <end position="356"/>
    </location>
</feature>
<dbReference type="Proteomes" id="UP001648503">
    <property type="component" value="Unassembled WGS sequence"/>
</dbReference>
<organism evidence="3 4">
    <name type="scientific">Batrachochytrium salamandrivorans</name>
    <dbReference type="NCBI Taxonomy" id="1357716"/>
    <lineage>
        <taxon>Eukaryota</taxon>
        <taxon>Fungi</taxon>
        <taxon>Fungi incertae sedis</taxon>
        <taxon>Chytridiomycota</taxon>
        <taxon>Chytridiomycota incertae sedis</taxon>
        <taxon>Chytridiomycetes</taxon>
        <taxon>Rhizophydiales</taxon>
        <taxon>Rhizophydiales incertae sedis</taxon>
        <taxon>Batrachochytrium</taxon>
    </lineage>
</organism>
<protein>
    <submittedName>
        <fullName evidence="3">Uncharacterized protein</fullName>
    </submittedName>
</protein>
<name>A0ABQ8EWP2_9FUNG</name>
<gene>
    <name evidence="3" type="ORF">BASA50_011096</name>
</gene>
<keyword evidence="4" id="KW-1185">Reference proteome</keyword>
<feature type="region of interest" description="Disordered" evidence="1">
    <location>
        <begin position="308"/>
        <end position="356"/>
    </location>
</feature>
<comment type="caution">
    <text evidence="3">The sequence shown here is derived from an EMBL/GenBank/DDBJ whole genome shotgun (WGS) entry which is preliminary data.</text>
</comment>
<keyword evidence="2" id="KW-0732">Signal</keyword>
<reference evidence="3 4" key="1">
    <citation type="submission" date="2021-02" db="EMBL/GenBank/DDBJ databases">
        <title>Variation within the Batrachochytrium salamandrivorans European outbreak.</title>
        <authorList>
            <person name="Kelly M."/>
            <person name="Pasmans F."/>
            <person name="Shea T.P."/>
            <person name="Munoz J.F."/>
            <person name="Carranza S."/>
            <person name="Cuomo C.A."/>
            <person name="Martel A."/>
        </authorList>
    </citation>
    <scope>NUCLEOTIDE SEQUENCE [LARGE SCALE GENOMIC DNA]</scope>
    <source>
        <strain evidence="3 4">AMFP18/2</strain>
    </source>
</reference>
<dbReference type="EMBL" id="JAFCIX010000551">
    <property type="protein sequence ID" value="KAH6587794.1"/>
    <property type="molecule type" value="Genomic_DNA"/>
</dbReference>